<keyword evidence="1" id="KW-0812">Transmembrane</keyword>
<dbReference type="EMBL" id="JACBZS010000001">
    <property type="protein sequence ID" value="NYI70463.1"/>
    <property type="molecule type" value="Genomic_DNA"/>
</dbReference>
<sequence length="137" mass="13625">MSSPAEPVSAAAPRRAAPARASVSLIVGTVCAFVSCAGLGTAIIGYLTGQLPMAIAASVALVGALATVVLLCLALDAKSDPNLLWLRIGSGIAIVGGGAALAAFLLLAPFDFVVPVALGVSIVAQLLILVASFTHYR</sequence>
<reference evidence="2 3" key="1">
    <citation type="submission" date="2020-07" db="EMBL/GenBank/DDBJ databases">
        <title>Sequencing the genomes of 1000 actinobacteria strains.</title>
        <authorList>
            <person name="Klenk H.-P."/>
        </authorList>
    </citation>
    <scope>NUCLEOTIDE SEQUENCE [LARGE SCALE GENOMIC DNA]</scope>
    <source>
        <strain evidence="2 3">DSM 103164</strain>
    </source>
</reference>
<evidence type="ECO:0000313" key="3">
    <source>
        <dbReference type="Proteomes" id="UP000527616"/>
    </source>
</evidence>
<comment type="caution">
    <text evidence="2">The sequence shown here is derived from an EMBL/GenBank/DDBJ whole genome shotgun (WGS) entry which is preliminary data.</text>
</comment>
<organism evidence="2 3">
    <name type="scientific">Naumannella cuiyingiana</name>
    <dbReference type="NCBI Taxonomy" id="1347891"/>
    <lineage>
        <taxon>Bacteria</taxon>
        <taxon>Bacillati</taxon>
        <taxon>Actinomycetota</taxon>
        <taxon>Actinomycetes</taxon>
        <taxon>Propionibacteriales</taxon>
        <taxon>Propionibacteriaceae</taxon>
        <taxon>Naumannella</taxon>
    </lineage>
</organism>
<feature type="transmembrane region" description="Helical" evidence="1">
    <location>
        <begin position="84"/>
        <end position="106"/>
    </location>
</feature>
<proteinExistence type="predicted"/>
<keyword evidence="3" id="KW-1185">Reference proteome</keyword>
<accession>A0A7Z0D7R6</accession>
<feature type="transmembrane region" description="Helical" evidence="1">
    <location>
        <begin position="53"/>
        <end position="75"/>
    </location>
</feature>
<evidence type="ECO:0000313" key="2">
    <source>
        <dbReference type="EMBL" id="NYI70463.1"/>
    </source>
</evidence>
<name>A0A7Z0D7R6_9ACTN</name>
<feature type="transmembrane region" description="Helical" evidence="1">
    <location>
        <begin position="112"/>
        <end position="133"/>
    </location>
</feature>
<dbReference type="AlphaFoldDB" id="A0A7Z0D7R6"/>
<feature type="transmembrane region" description="Helical" evidence="1">
    <location>
        <begin position="23"/>
        <end position="47"/>
    </location>
</feature>
<protein>
    <submittedName>
        <fullName evidence="2">Uncharacterized protein</fullName>
    </submittedName>
</protein>
<keyword evidence="1" id="KW-0472">Membrane</keyword>
<keyword evidence="1" id="KW-1133">Transmembrane helix</keyword>
<dbReference type="Proteomes" id="UP000527616">
    <property type="component" value="Unassembled WGS sequence"/>
</dbReference>
<dbReference type="RefSeq" id="WP_179444418.1">
    <property type="nucleotide sequence ID" value="NZ_JACBZS010000001.1"/>
</dbReference>
<gene>
    <name evidence="2" type="ORF">GGQ54_001023</name>
</gene>
<evidence type="ECO:0000256" key="1">
    <source>
        <dbReference type="SAM" id="Phobius"/>
    </source>
</evidence>